<protein>
    <submittedName>
        <fullName evidence="1">Uncharacterized protein</fullName>
    </submittedName>
</protein>
<evidence type="ECO:0000313" key="2">
    <source>
        <dbReference type="Proteomes" id="UP000708208"/>
    </source>
</evidence>
<accession>A0A8J2KDG9</accession>
<feature type="non-terminal residue" evidence="1">
    <location>
        <position position="1"/>
    </location>
</feature>
<dbReference type="Proteomes" id="UP000708208">
    <property type="component" value="Unassembled WGS sequence"/>
</dbReference>
<evidence type="ECO:0000313" key="1">
    <source>
        <dbReference type="EMBL" id="CAG7786743.1"/>
    </source>
</evidence>
<gene>
    <name evidence="1" type="ORF">AFUS01_LOCUS25298</name>
</gene>
<reference evidence="1" key="1">
    <citation type="submission" date="2021-06" db="EMBL/GenBank/DDBJ databases">
        <authorList>
            <person name="Hodson N. C."/>
            <person name="Mongue J. A."/>
            <person name="Jaron S. K."/>
        </authorList>
    </citation>
    <scope>NUCLEOTIDE SEQUENCE</scope>
</reference>
<sequence length="98" mass="11819">SSEVEWMERIAKKTARMRKGLIRVLLIRDFLNRFSVLPPENKNHYSRQQLTPPSPMRNIFRIVKPVLKYLLAQWFYENYELIANRNKLALTSFKLPER</sequence>
<dbReference type="EMBL" id="CAJVCH010324712">
    <property type="protein sequence ID" value="CAG7786743.1"/>
    <property type="molecule type" value="Genomic_DNA"/>
</dbReference>
<dbReference type="AlphaFoldDB" id="A0A8J2KDG9"/>
<name>A0A8J2KDG9_9HEXA</name>
<proteinExistence type="predicted"/>
<keyword evidence="2" id="KW-1185">Reference proteome</keyword>
<organism evidence="1 2">
    <name type="scientific">Allacma fusca</name>
    <dbReference type="NCBI Taxonomy" id="39272"/>
    <lineage>
        <taxon>Eukaryota</taxon>
        <taxon>Metazoa</taxon>
        <taxon>Ecdysozoa</taxon>
        <taxon>Arthropoda</taxon>
        <taxon>Hexapoda</taxon>
        <taxon>Collembola</taxon>
        <taxon>Symphypleona</taxon>
        <taxon>Sminthuridae</taxon>
        <taxon>Allacma</taxon>
    </lineage>
</organism>
<comment type="caution">
    <text evidence="1">The sequence shown here is derived from an EMBL/GenBank/DDBJ whole genome shotgun (WGS) entry which is preliminary data.</text>
</comment>